<feature type="region of interest" description="Disordered" evidence="1">
    <location>
        <begin position="300"/>
        <end position="336"/>
    </location>
</feature>
<name>A0A3M2R3F4_9HYPO</name>
<gene>
    <name evidence="2" type="ORF">CDV36_015983</name>
</gene>
<evidence type="ECO:0000313" key="2">
    <source>
        <dbReference type="EMBL" id="RMI99756.1"/>
    </source>
</evidence>
<dbReference type="STRING" id="2010991.A0A3M2R3F4"/>
<dbReference type="OrthoDB" id="4187949at2759"/>
<dbReference type="EMBL" id="NKUJ01000725">
    <property type="protein sequence ID" value="RMI99756.1"/>
    <property type="molecule type" value="Genomic_DNA"/>
</dbReference>
<evidence type="ECO:0000256" key="1">
    <source>
        <dbReference type="SAM" id="MobiDB-lite"/>
    </source>
</evidence>
<dbReference type="AlphaFoldDB" id="A0A3M2R3F4"/>
<comment type="caution">
    <text evidence="2">The sequence shown here is derived from an EMBL/GenBank/DDBJ whole genome shotgun (WGS) entry which is preliminary data.</text>
</comment>
<organism evidence="2 3">
    <name type="scientific">Fusarium kuroshium</name>
    <dbReference type="NCBI Taxonomy" id="2010991"/>
    <lineage>
        <taxon>Eukaryota</taxon>
        <taxon>Fungi</taxon>
        <taxon>Dikarya</taxon>
        <taxon>Ascomycota</taxon>
        <taxon>Pezizomycotina</taxon>
        <taxon>Sordariomycetes</taxon>
        <taxon>Hypocreomycetidae</taxon>
        <taxon>Hypocreales</taxon>
        <taxon>Nectriaceae</taxon>
        <taxon>Fusarium</taxon>
        <taxon>Fusarium solani species complex</taxon>
    </lineage>
</organism>
<keyword evidence="3" id="KW-1185">Reference proteome</keyword>
<sequence>MSAQDPTNTEALACAVRPFFALADQGNVLGSPSAGRMWCHPGPACCFVITATPLLELYGARLLLTYLASAAADHSIRGRCISPSILLADTYVRQTPMQSPPRFPSSTSTSQLDESRLPKGQCRYVLMIPELRGQRCGCVGFVHNKSLPGATCHCGHLPCFHTSSADASSFIEDRSKVDIIMQRIRRLTESLNRNSHGRSPRVISRIDELEAAVEKNKEDVSAEVRGSYRNASAAWRLVSQLQQTVKRLEETIQLHDEQMTKTGMQVDDLINRQLQLSDRGVMMEEKIEKLERIGPLLSPLQRRDPKRYGAPFEPMPTPITNKHHQHSTANHRSLTS</sequence>
<evidence type="ECO:0000313" key="3">
    <source>
        <dbReference type="Proteomes" id="UP000277212"/>
    </source>
</evidence>
<feature type="compositionally biased region" description="Polar residues" evidence="1">
    <location>
        <begin position="327"/>
        <end position="336"/>
    </location>
</feature>
<proteinExistence type="predicted"/>
<dbReference type="Proteomes" id="UP000277212">
    <property type="component" value="Unassembled WGS sequence"/>
</dbReference>
<accession>A0A3M2R3F4</accession>
<protein>
    <submittedName>
        <fullName evidence="2">Uncharacterized protein</fullName>
    </submittedName>
</protein>
<reference evidence="2 3" key="1">
    <citation type="submission" date="2017-06" db="EMBL/GenBank/DDBJ databases">
        <title>Comparative genomic analysis of Ambrosia Fusariam Clade fungi.</title>
        <authorList>
            <person name="Stajich J.E."/>
            <person name="Carrillo J."/>
            <person name="Kijimoto T."/>
            <person name="Eskalen A."/>
            <person name="O'Donnell K."/>
            <person name="Kasson M."/>
        </authorList>
    </citation>
    <scope>NUCLEOTIDE SEQUENCE [LARGE SCALE GENOMIC DNA]</scope>
    <source>
        <strain evidence="2">UCR3666</strain>
    </source>
</reference>